<evidence type="ECO:0000313" key="10">
    <source>
        <dbReference type="Proteomes" id="UP000314960"/>
    </source>
</evidence>
<dbReference type="PANTHER" id="PTHR30569:SF0">
    <property type="entry name" value="CYTOSINE PERMEASE"/>
    <property type="match status" value="1"/>
</dbReference>
<dbReference type="InterPro" id="IPR001248">
    <property type="entry name" value="Pur-cyt_permease"/>
</dbReference>
<dbReference type="InterPro" id="IPR030191">
    <property type="entry name" value="CodB"/>
</dbReference>
<evidence type="ECO:0000256" key="6">
    <source>
        <dbReference type="ARBA" id="ARBA00023136"/>
    </source>
</evidence>
<evidence type="ECO:0000256" key="5">
    <source>
        <dbReference type="ARBA" id="ARBA00022989"/>
    </source>
</evidence>
<dbReference type="Pfam" id="PF02133">
    <property type="entry name" value="Transp_cyt_pur"/>
    <property type="match status" value="1"/>
</dbReference>
<feature type="transmembrane region" description="Helical" evidence="8">
    <location>
        <begin position="285"/>
        <end position="305"/>
    </location>
</feature>
<feature type="transmembrane region" description="Helical" evidence="8">
    <location>
        <begin position="169"/>
        <end position="189"/>
    </location>
</feature>
<feature type="transmembrane region" description="Helical" evidence="8">
    <location>
        <begin position="37"/>
        <end position="57"/>
    </location>
</feature>
<dbReference type="Proteomes" id="UP000314960">
    <property type="component" value="Chromosome"/>
</dbReference>
<gene>
    <name evidence="9" type="ORF">BSQ49_04500</name>
</gene>
<evidence type="ECO:0008006" key="11">
    <source>
        <dbReference type="Google" id="ProtNLM"/>
    </source>
</evidence>
<evidence type="ECO:0000256" key="3">
    <source>
        <dbReference type="ARBA" id="ARBA00022448"/>
    </source>
</evidence>
<evidence type="ECO:0000256" key="2">
    <source>
        <dbReference type="ARBA" id="ARBA00008974"/>
    </source>
</evidence>
<evidence type="ECO:0000256" key="1">
    <source>
        <dbReference type="ARBA" id="ARBA00004141"/>
    </source>
</evidence>
<feature type="transmembrane region" description="Helical" evidence="8">
    <location>
        <begin position="104"/>
        <end position="124"/>
    </location>
</feature>
<dbReference type="RefSeq" id="WP_141053059.1">
    <property type="nucleotide sequence ID" value="NZ_CP018176.1"/>
</dbReference>
<proteinExistence type="inferred from homology"/>
<name>A0A3Q8C9A2_9LACO</name>
<dbReference type="PANTHER" id="PTHR30569">
    <property type="entry name" value="CYTOSINE TRANSPORTER CODB"/>
    <property type="match status" value="1"/>
</dbReference>
<protein>
    <recommendedName>
        <fullName evidence="11">Cytosine permease</fullName>
    </recommendedName>
</protein>
<feature type="transmembrane region" description="Helical" evidence="8">
    <location>
        <begin position="63"/>
        <end position="83"/>
    </location>
</feature>
<dbReference type="AlphaFoldDB" id="A0A3Q8C9A2"/>
<evidence type="ECO:0000256" key="4">
    <source>
        <dbReference type="ARBA" id="ARBA00022692"/>
    </source>
</evidence>
<feature type="transmembrane region" description="Helical" evidence="8">
    <location>
        <begin position="397"/>
        <end position="416"/>
    </location>
</feature>
<accession>A0A3Q8C9A2</accession>
<keyword evidence="6 7" id="KW-0472">Membrane</keyword>
<organism evidence="9 10">
    <name type="scientific">Liquorilactobacillus hordei</name>
    <dbReference type="NCBI Taxonomy" id="468911"/>
    <lineage>
        <taxon>Bacteria</taxon>
        <taxon>Bacillati</taxon>
        <taxon>Bacillota</taxon>
        <taxon>Bacilli</taxon>
        <taxon>Lactobacillales</taxon>
        <taxon>Lactobacillaceae</taxon>
        <taxon>Liquorilactobacillus</taxon>
    </lineage>
</organism>
<evidence type="ECO:0000256" key="7">
    <source>
        <dbReference type="PIRNR" id="PIRNR002744"/>
    </source>
</evidence>
<evidence type="ECO:0000313" key="9">
    <source>
        <dbReference type="EMBL" id="AUJ29518.1"/>
    </source>
</evidence>
<keyword evidence="3 7" id="KW-0813">Transport</keyword>
<feature type="transmembrane region" description="Helical" evidence="8">
    <location>
        <begin position="325"/>
        <end position="348"/>
    </location>
</feature>
<comment type="similarity">
    <text evidence="2 7">Belongs to the purine-cytosine permease (2.A.39) family.</text>
</comment>
<dbReference type="EMBL" id="CP018176">
    <property type="protein sequence ID" value="AUJ29518.1"/>
    <property type="molecule type" value="Genomic_DNA"/>
</dbReference>
<feature type="transmembrane region" description="Helical" evidence="8">
    <location>
        <begin position="422"/>
        <end position="444"/>
    </location>
</feature>
<feature type="transmembrane region" description="Helical" evidence="8">
    <location>
        <begin position="240"/>
        <end position="265"/>
    </location>
</feature>
<comment type="subcellular location">
    <subcellularLocation>
        <location evidence="1">Membrane</location>
        <topology evidence="1">Multi-pass membrane protein</topology>
    </subcellularLocation>
</comment>
<feature type="transmembrane region" description="Helical" evidence="8">
    <location>
        <begin position="354"/>
        <end position="376"/>
    </location>
</feature>
<dbReference type="InterPro" id="IPR026030">
    <property type="entry name" value="Pur-cyt_permease_Fcy2/21/22"/>
</dbReference>
<keyword evidence="5 8" id="KW-1133">Transmembrane helix</keyword>
<reference evidence="9 10" key="1">
    <citation type="submission" date="2016-11" db="EMBL/GenBank/DDBJ databases">
        <title>Interaction between Lactobacillus species and yeast in water kefir.</title>
        <authorList>
            <person name="Behr J."/>
            <person name="Xu D."/>
            <person name="Vogel R.F."/>
        </authorList>
    </citation>
    <scope>NUCLEOTIDE SEQUENCE [LARGE SCALE GENOMIC DNA]</scope>
    <source>
        <strain evidence="9 10">TMW 1.1822</strain>
    </source>
</reference>
<dbReference type="CDD" id="cd11484">
    <property type="entry name" value="SLC-NCS1sbd_CobB-like"/>
    <property type="match status" value="1"/>
</dbReference>
<dbReference type="PIRSF" id="PIRSF002744">
    <property type="entry name" value="Pur-cyt_permease"/>
    <property type="match status" value="1"/>
</dbReference>
<dbReference type="KEGG" id="lhw:BSQ49_04500"/>
<feature type="transmembrane region" description="Helical" evidence="8">
    <location>
        <begin position="136"/>
        <end position="157"/>
    </location>
</feature>
<dbReference type="GO" id="GO:0015209">
    <property type="term" value="F:cytosine transmembrane transporter activity"/>
    <property type="evidence" value="ECO:0007669"/>
    <property type="project" value="InterPro"/>
</dbReference>
<dbReference type="GO" id="GO:0005886">
    <property type="term" value="C:plasma membrane"/>
    <property type="evidence" value="ECO:0007669"/>
    <property type="project" value="TreeGrafter"/>
</dbReference>
<evidence type="ECO:0000256" key="8">
    <source>
        <dbReference type="SAM" id="Phobius"/>
    </source>
</evidence>
<dbReference type="Gene3D" id="1.10.4160.10">
    <property type="entry name" value="Hydantoin permease"/>
    <property type="match status" value="1"/>
</dbReference>
<sequence>MNKDKEKILSVSIEERRTSSWDMFATWVGANANNGTWYIGGVLAACGFFAAMNVLVFSSALSYVFLSLIGFIGYKTGVSTMGISRASFGIRGSFLPSLINFTQFIGWTAVNTFIAATSVSYLLHDLIGLPLFGQPGGNTGMFLGIAVMSVLHIISIASGSRSVQLIERVGIILVFIFVFWESIVVFKTVSLEQIAAWDVPSKFKMNGGSAIDTVAAFNLAWVTAGADFTRFTKKKSDSTVVPFAGALVGVLWFAFIGLVATISIAVSSGAYDPNNSDPSAIASKLGLGIIALLVIILTSMTANAVNLMAAGSALSNVFPKLSLKVSLWIVALLATIVTFIPMILGSFLDAFTVFLDYIGMVLGPIISIIIVDFYLLKKKEYKVTELTKQNGIYWYRGGINWIAVITWVIGAGLFFVLQKINFLSITVGATFIDMLLSAVLYFALMKVIEKGRD</sequence>
<keyword evidence="4 8" id="KW-0812">Transmembrane</keyword>